<dbReference type="EMBL" id="CP029822">
    <property type="protein sequence ID" value="AZS51318.1"/>
    <property type="molecule type" value="Genomic_DNA"/>
</dbReference>
<name>A0A3S9XG47_9GAMM</name>
<evidence type="ECO:0000256" key="3">
    <source>
        <dbReference type="ARBA" id="ARBA00022448"/>
    </source>
</evidence>
<dbReference type="GO" id="GO:0015562">
    <property type="term" value="F:efflux transmembrane transporter activity"/>
    <property type="evidence" value="ECO:0007669"/>
    <property type="project" value="InterPro"/>
</dbReference>
<dbReference type="RefSeq" id="WP_127164083.1">
    <property type="nucleotide sequence ID" value="NZ_CP029822.1"/>
</dbReference>
<dbReference type="SUPFAM" id="SSF56954">
    <property type="entry name" value="Outer membrane efflux proteins (OEP)"/>
    <property type="match status" value="1"/>
</dbReference>
<keyword evidence="8" id="KW-0175">Coiled coil</keyword>
<feature type="signal peptide" evidence="9">
    <location>
        <begin position="1"/>
        <end position="23"/>
    </location>
</feature>
<comment type="subcellular location">
    <subcellularLocation>
        <location evidence="1">Cell outer membrane</location>
    </subcellularLocation>
</comment>
<comment type="similarity">
    <text evidence="2">Belongs to the outer membrane factor (OMF) (TC 1.B.17) family.</text>
</comment>
<evidence type="ECO:0000256" key="8">
    <source>
        <dbReference type="SAM" id="Coils"/>
    </source>
</evidence>
<evidence type="ECO:0000256" key="5">
    <source>
        <dbReference type="ARBA" id="ARBA00022692"/>
    </source>
</evidence>
<protein>
    <submittedName>
        <fullName evidence="10">Channel protein TolC</fullName>
    </submittedName>
</protein>
<keyword evidence="5" id="KW-0812">Transmembrane</keyword>
<dbReference type="InterPro" id="IPR051906">
    <property type="entry name" value="TolC-like"/>
</dbReference>
<accession>A0A3S9XG47</accession>
<keyword evidence="11" id="KW-1185">Reference proteome</keyword>
<organism evidence="10 11">
    <name type="scientific">Entomomonas moraniae</name>
    <dbReference type="NCBI Taxonomy" id="2213226"/>
    <lineage>
        <taxon>Bacteria</taxon>
        <taxon>Pseudomonadati</taxon>
        <taxon>Pseudomonadota</taxon>
        <taxon>Gammaproteobacteria</taxon>
        <taxon>Pseudomonadales</taxon>
        <taxon>Pseudomonadaceae</taxon>
        <taxon>Entomomonas</taxon>
    </lineage>
</organism>
<dbReference type="InterPro" id="IPR003423">
    <property type="entry name" value="OMP_efflux"/>
</dbReference>
<dbReference type="Pfam" id="PF02321">
    <property type="entry name" value="OEP"/>
    <property type="match status" value="2"/>
</dbReference>
<evidence type="ECO:0000256" key="2">
    <source>
        <dbReference type="ARBA" id="ARBA00007613"/>
    </source>
</evidence>
<dbReference type="PANTHER" id="PTHR30026:SF20">
    <property type="entry name" value="OUTER MEMBRANE PROTEIN TOLC"/>
    <property type="match status" value="1"/>
</dbReference>
<dbReference type="GO" id="GO:0009279">
    <property type="term" value="C:cell outer membrane"/>
    <property type="evidence" value="ECO:0007669"/>
    <property type="project" value="UniProtKB-SubCell"/>
</dbReference>
<sequence length="473" mass="52360">MRLLSRISIISSIVFAVSMNAMAGNHNVDKPTVKVGLLSVYYDAVDNNSDLAAAKAQYEVKQEVVPQAKAGLLPQISGSADYKNTRTALDQPPNTMRRNSYEYGVSLTQPIFRVDRWFQLQAAYATDEQAKLNLAVTEQQLILQTAQVYFSILQAQDDLAATKAEEKAYKRQADEALERFKLGLADKTNYLQAQSAYDMSRSSRVTAEKSVQDAFQALTTLTDRHYDAVKGIQHTLPITAPIPNNAQAWVDKAIEQNISLKAGFYGVTAAEETVKQRKSGHAPTVDFVASYKRGDNDAFNFTNTATTAARYGANVSQSSVGVELQVPIYSGGMTSSQAREARSALMMSEHEQESLRRKVVQNTTDYHRAINADIEQIKALRETIISSLSAVDATKIGFQAGTNDIVDVLDAQRRLYDAVRNYNDARYSYILDVLSLKQVVGTLSPEDLQALDKFLTASYVADKDFLPNDIMIR</sequence>
<dbReference type="AlphaFoldDB" id="A0A3S9XG47"/>
<dbReference type="Proteomes" id="UP000273143">
    <property type="component" value="Chromosome"/>
</dbReference>
<feature type="coiled-coil region" evidence="8">
    <location>
        <begin position="152"/>
        <end position="179"/>
    </location>
</feature>
<keyword evidence="7" id="KW-0998">Cell outer membrane</keyword>
<gene>
    <name evidence="10" type="ORF">DM558_11300</name>
</gene>
<evidence type="ECO:0000256" key="7">
    <source>
        <dbReference type="ARBA" id="ARBA00023237"/>
    </source>
</evidence>
<proteinExistence type="inferred from homology"/>
<keyword evidence="6" id="KW-0472">Membrane</keyword>
<feature type="chain" id="PRO_5018994353" evidence="9">
    <location>
        <begin position="24"/>
        <end position="473"/>
    </location>
</feature>
<dbReference type="InterPro" id="IPR010130">
    <property type="entry name" value="T1SS_OMP_TolC"/>
</dbReference>
<evidence type="ECO:0000256" key="4">
    <source>
        <dbReference type="ARBA" id="ARBA00022452"/>
    </source>
</evidence>
<evidence type="ECO:0000256" key="1">
    <source>
        <dbReference type="ARBA" id="ARBA00004442"/>
    </source>
</evidence>
<dbReference type="Gene3D" id="1.20.1600.10">
    <property type="entry name" value="Outer membrane efflux proteins (OEP)"/>
    <property type="match status" value="1"/>
</dbReference>
<keyword evidence="9" id="KW-0732">Signal</keyword>
<evidence type="ECO:0000313" key="11">
    <source>
        <dbReference type="Proteomes" id="UP000273143"/>
    </source>
</evidence>
<keyword evidence="4" id="KW-1134">Transmembrane beta strand</keyword>
<evidence type="ECO:0000256" key="9">
    <source>
        <dbReference type="SAM" id="SignalP"/>
    </source>
</evidence>
<evidence type="ECO:0000256" key="6">
    <source>
        <dbReference type="ARBA" id="ARBA00023136"/>
    </source>
</evidence>
<reference evidence="11" key="1">
    <citation type="submission" date="2018-06" db="EMBL/GenBank/DDBJ databases">
        <title>Complete genome of Pseudomonas insecticola strain QZS01.</title>
        <authorList>
            <person name="Wang J."/>
            <person name="Su Q."/>
        </authorList>
    </citation>
    <scope>NUCLEOTIDE SEQUENCE [LARGE SCALE GENOMIC DNA]</scope>
    <source>
        <strain evidence="11">QZS01</strain>
    </source>
</reference>
<dbReference type="PANTHER" id="PTHR30026">
    <property type="entry name" value="OUTER MEMBRANE PROTEIN TOLC"/>
    <property type="match status" value="1"/>
</dbReference>
<dbReference type="GO" id="GO:1990281">
    <property type="term" value="C:efflux pump complex"/>
    <property type="evidence" value="ECO:0007669"/>
    <property type="project" value="TreeGrafter"/>
</dbReference>
<dbReference type="KEGG" id="emo:DM558_11300"/>
<keyword evidence="3" id="KW-0813">Transport</keyword>
<dbReference type="GO" id="GO:0015288">
    <property type="term" value="F:porin activity"/>
    <property type="evidence" value="ECO:0007669"/>
    <property type="project" value="TreeGrafter"/>
</dbReference>
<dbReference type="NCBIfam" id="TIGR01844">
    <property type="entry name" value="type_I_sec_TolC"/>
    <property type="match status" value="1"/>
</dbReference>
<evidence type="ECO:0000313" key="10">
    <source>
        <dbReference type="EMBL" id="AZS51318.1"/>
    </source>
</evidence>